<dbReference type="STRING" id="316056.RPC_3764"/>
<dbReference type="OrthoDB" id="9808980at2"/>
<gene>
    <name evidence="1" type="ordered locus">RPC_3764</name>
</gene>
<protein>
    <submittedName>
        <fullName evidence="1">Putative hydrogenase expression/formation protein HupJ</fullName>
    </submittedName>
</protein>
<dbReference type="Gene3D" id="3.30.1460.40">
    <property type="entry name" value="[NiFe]-hydrogenase assembly chaperone, HybE"/>
    <property type="match status" value="1"/>
</dbReference>
<dbReference type="InterPro" id="IPR023994">
    <property type="entry name" value="NiFe-hyd_HybE"/>
</dbReference>
<dbReference type="Pfam" id="PF11939">
    <property type="entry name" value="NiFe-hyd_HybE"/>
    <property type="match status" value="1"/>
</dbReference>
<dbReference type="InterPro" id="IPR038530">
    <property type="entry name" value="NiFe-hyd_HybE_sf"/>
</dbReference>
<evidence type="ECO:0000313" key="1">
    <source>
        <dbReference type="EMBL" id="ABD89299.1"/>
    </source>
</evidence>
<dbReference type="KEGG" id="rpc:RPC_3764"/>
<dbReference type="AlphaFoldDB" id="Q20ZY7"/>
<dbReference type="EMBL" id="CP000301">
    <property type="protein sequence ID" value="ABD89299.1"/>
    <property type="molecule type" value="Genomic_DNA"/>
</dbReference>
<dbReference type="NCBIfam" id="TIGR03993">
    <property type="entry name" value="hydrog_HybE"/>
    <property type="match status" value="1"/>
</dbReference>
<accession>Q20ZY7</accession>
<proteinExistence type="predicted"/>
<dbReference type="RefSeq" id="WP_011474181.1">
    <property type="nucleotide sequence ID" value="NC_007925.1"/>
</dbReference>
<name>Q20ZY7_RHOPB</name>
<dbReference type="HOGENOM" id="CLU_091699_1_0_5"/>
<sequence length="179" mass="18434">MPTDVDREQAEAAKAAAIGAALAALYRAADRGMRELPIHNAKLDVAAVGFRAHEGRALGVVLTPWFMNLVLAPLDATAPSDAPPGATLSRSLPAGTFDFTVGALDGFGIIESCSLFSPMFEFADQDSALAAAEAALKAVLDPEFDVAPAATEAAPPPPPPAAIDRRNFLRGALSSGARP</sequence>
<dbReference type="eggNOG" id="COG1773">
    <property type="taxonomic scope" value="Bacteria"/>
</dbReference>
<reference evidence="1" key="1">
    <citation type="submission" date="2006-03" db="EMBL/GenBank/DDBJ databases">
        <title>Complete sequence of Rhodopseudomonas palustris BisB18.</title>
        <authorList>
            <consortium name="US DOE Joint Genome Institute"/>
            <person name="Copeland A."/>
            <person name="Lucas S."/>
            <person name="Lapidus A."/>
            <person name="Barry K."/>
            <person name="Detter J.C."/>
            <person name="Glavina del Rio T."/>
            <person name="Hammon N."/>
            <person name="Israni S."/>
            <person name="Dalin E."/>
            <person name="Tice H."/>
            <person name="Pitluck S."/>
            <person name="Chain P."/>
            <person name="Malfatti S."/>
            <person name="Shin M."/>
            <person name="Vergez L."/>
            <person name="Schmutz J."/>
            <person name="Larimer F."/>
            <person name="Land M."/>
            <person name="Hauser L."/>
            <person name="Pelletier D.A."/>
            <person name="Kyrpides N."/>
            <person name="Anderson I."/>
            <person name="Oda Y."/>
            <person name="Harwood C.S."/>
            <person name="Richardson P."/>
        </authorList>
    </citation>
    <scope>NUCLEOTIDE SEQUENCE [LARGE SCALE GENOMIC DNA]</scope>
    <source>
        <strain evidence="1">BisB18</strain>
    </source>
</reference>
<organism evidence="1">
    <name type="scientific">Rhodopseudomonas palustris (strain BisB18)</name>
    <dbReference type="NCBI Taxonomy" id="316056"/>
    <lineage>
        <taxon>Bacteria</taxon>
        <taxon>Pseudomonadati</taxon>
        <taxon>Pseudomonadota</taxon>
        <taxon>Alphaproteobacteria</taxon>
        <taxon>Hyphomicrobiales</taxon>
        <taxon>Nitrobacteraceae</taxon>
        <taxon>Rhodopseudomonas</taxon>
    </lineage>
</organism>